<evidence type="ECO:0000256" key="2">
    <source>
        <dbReference type="HAMAP-Rule" id="MF_01867"/>
    </source>
</evidence>
<dbReference type="EC" id="6.-.-.-" evidence="2"/>
<dbReference type="HAMAP" id="MF_01867">
    <property type="entry name" value="BshC"/>
    <property type="match status" value="1"/>
</dbReference>
<evidence type="ECO:0000259" key="3">
    <source>
        <dbReference type="Pfam" id="PF10079"/>
    </source>
</evidence>
<comment type="function">
    <text evidence="2">Involved in bacillithiol (BSH) biosynthesis. May catalyze the last step of the pathway, the addition of cysteine to glucosamine malate (GlcN-Mal) to generate BSH.</text>
</comment>
<keyword evidence="6" id="KW-1185">Reference proteome</keyword>
<dbReference type="InterPro" id="IPR055399">
    <property type="entry name" value="CC_BshC"/>
</dbReference>
<feature type="domain" description="Bacillithiol biosynthesis BshC C-terminal coiled-coil" evidence="4">
    <location>
        <begin position="383"/>
        <end position="542"/>
    </location>
</feature>
<name>A0ABQ4KI12_9BACI</name>
<accession>A0ABQ4KI12</accession>
<reference evidence="5 6" key="1">
    <citation type="submission" date="2021-03" db="EMBL/GenBank/DDBJ databases">
        <title>Antimicrobial resistance genes in bacteria isolated from Japanese honey, and their potential for conferring macrolide and lincosamide resistance in the American foulbrood pathogen Paenibacillus larvae.</title>
        <authorList>
            <person name="Okamoto M."/>
            <person name="Kumagai M."/>
            <person name="Kanamori H."/>
            <person name="Takamatsu D."/>
        </authorList>
    </citation>
    <scope>NUCLEOTIDE SEQUENCE [LARGE SCALE GENOMIC DNA]</scope>
    <source>
        <strain evidence="5 6">J8TS2</strain>
    </source>
</reference>
<protein>
    <recommendedName>
        <fullName evidence="2">Putative cysteine ligase BshC</fullName>
        <ecNumber evidence="2">6.-.-.-</ecNumber>
    </recommendedName>
</protein>
<feature type="domain" description="Bacillithiol biosynthesis BshC N-terminal Rossmann-like" evidence="3">
    <location>
        <begin position="1"/>
        <end position="380"/>
    </location>
</feature>
<keyword evidence="1 2" id="KW-0436">Ligase</keyword>
<dbReference type="RefSeq" id="WP_212966198.1">
    <property type="nucleotide sequence ID" value="NZ_BORB01000013.1"/>
</dbReference>
<dbReference type="PIRSF" id="PIRSF012535">
    <property type="entry name" value="UCP012535"/>
    <property type="match status" value="1"/>
</dbReference>
<evidence type="ECO:0000313" key="6">
    <source>
        <dbReference type="Proteomes" id="UP000679950"/>
    </source>
</evidence>
<comment type="caution">
    <text evidence="5">The sequence shown here is derived from an EMBL/GenBank/DDBJ whole genome shotgun (WGS) entry which is preliminary data.</text>
</comment>
<dbReference type="Proteomes" id="UP000679950">
    <property type="component" value="Unassembled WGS sequence"/>
</dbReference>
<sequence length="542" mass="63859">MEIESIVIPATNDFASLYMEQKEPVKGFFHYDITENGVYEKRYNDLMKRNFNRKALAACIENYMERFPTSNETRKSLEKLQNDKSTVVIGGQQAGLLTGPLYTIHKVISILKLAEQQERNLGTPVIPVFWIAGEDHDFLEINHVYAEAGRKMKKVNFPEQKGLKKMASDIVYNKEEMQKWLETIFMHLGERKYTKEMFASVLEASNRSETITDFFTTIIMSLFKDYGLLVIDAADRHLRNLEKPVFSKVIDQASLITEKVLTQQKLIHHYGFTRMLDIHPQSANLFLYEGNERLLLDYDSKSDRFKVEKTDWQMDRLDLSEKLKETPEIFSNNVVTRPLMQESLFPSLAFIAGPGEIAYWGELKQAFELWDMKMPPLVPRINITFIEPNIERDLDDLQLTIEDVLKNGVEKQQKTYLDSVTDRDLEMMLDDMNKFLEERYQSIFERLEHTERGLLPLAHKNLAFHTKQIEFLKKKADWYVKERYESELEKYDRVERSLRPNGSPQERIWNIFYYLNERGESFIHELMSLSFEFDGRHKIIKI</sequence>
<dbReference type="InterPro" id="IPR055398">
    <property type="entry name" value="Rossmann-like_BshC"/>
</dbReference>
<evidence type="ECO:0000313" key="5">
    <source>
        <dbReference type="EMBL" id="GIN57605.1"/>
    </source>
</evidence>
<dbReference type="GO" id="GO:0016874">
    <property type="term" value="F:ligase activity"/>
    <property type="evidence" value="ECO:0007669"/>
    <property type="project" value="UniProtKB-KW"/>
</dbReference>
<organism evidence="5 6">
    <name type="scientific">Lederbergia ruris</name>
    <dbReference type="NCBI Taxonomy" id="217495"/>
    <lineage>
        <taxon>Bacteria</taxon>
        <taxon>Bacillati</taxon>
        <taxon>Bacillota</taxon>
        <taxon>Bacilli</taxon>
        <taxon>Bacillales</taxon>
        <taxon>Bacillaceae</taxon>
        <taxon>Lederbergia</taxon>
    </lineage>
</organism>
<comment type="similarity">
    <text evidence="2">Belongs to the BshC family.</text>
</comment>
<gene>
    <name evidence="2 5" type="primary">bshC</name>
    <name evidence="5" type="ORF">J8TS2_19240</name>
</gene>
<dbReference type="EMBL" id="BORB01000013">
    <property type="protein sequence ID" value="GIN57605.1"/>
    <property type="molecule type" value="Genomic_DNA"/>
</dbReference>
<evidence type="ECO:0000259" key="4">
    <source>
        <dbReference type="Pfam" id="PF24850"/>
    </source>
</evidence>
<dbReference type="Pfam" id="PF24850">
    <property type="entry name" value="CC_BshC"/>
    <property type="match status" value="1"/>
</dbReference>
<proteinExistence type="inferred from homology"/>
<evidence type="ECO:0000256" key="1">
    <source>
        <dbReference type="ARBA" id="ARBA00022598"/>
    </source>
</evidence>
<dbReference type="Pfam" id="PF10079">
    <property type="entry name" value="Rossmann-like_BshC"/>
    <property type="match status" value="1"/>
</dbReference>
<dbReference type="InterPro" id="IPR011199">
    <property type="entry name" value="Bacillithiol_biosynth_BshC"/>
</dbReference>
<dbReference type="NCBIfam" id="TIGR03998">
    <property type="entry name" value="thiol_BshC"/>
    <property type="match status" value="1"/>
</dbReference>